<organism evidence="2 3">
    <name type="scientific">Actinia tenebrosa</name>
    <name type="common">Australian red waratah sea anemone</name>
    <dbReference type="NCBI Taxonomy" id="6105"/>
    <lineage>
        <taxon>Eukaryota</taxon>
        <taxon>Metazoa</taxon>
        <taxon>Cnidaria</taxon>
        <taxon>Anthozoa</taxon>
        <taxon>Hexacorallia</taxon>
        <taxon>Actiniaria</taxon>
        <taxon>Actiniidae</taxon>
        <taxon>Actinia</taxon>
    </lineage>
</organism>
<dbReference type="Pfam" id="PF16715">
    <property type="entry name" value="CDPS"/>
    <property type="match status" value="1"/>
</dbReference>
<keyword evidence="1" id="KW-0808">Transferase</keyword>
<reference evidence="3" key="1">
    <citation type="submission" date="2025-08" db="UniProtKB">
        <authorList>
            <consortium name="RefSeq"/>
        </authorList>
    </citation>
    <scope>IDENTIFICATION</scope>
    <source>
        <tissue evidence="3">Tentacle</tissue>
    </source>
</reference>
<dbReference type="GO" id="GO:0016755">
    <property type="term" value="F:aminoacyltransferase activity"/>
    <property type="evidence" value="ECO:0007669"/>
    <property type="project" value="InterPro"/>
</dbReference>
<dbReference type="InParanoid" id="A0A6P8J2J2"/>
<dbReference type="AlphaFoldDB" id="A0A6P8J2J2"/>
<dbReference type="NCBIfam" id="TIGR04539">
    <property type="entry name" value="tRNA_cyclodipep"/>
    <property type="match status" value="1"/>
</dbReference>
<dbReference type="RefSeq" id="XP_031571880.1">
    <property type="nucleotide sequence ID" value="XM_031716020.1"/>
</dbReference>
<evidence type="ECO:0000256" key="1">
    <source>
        <dbReference type="ARBA" id="ARBA00022679"/>
    </source>
</evidence>
<dbReference type="Proteomes" id="UP000515163">
    <property type="component" value="Unplaced"/>
</dbReference>
<name>A0A6P8J2J2_ACTTE</name>
<protein>
    <submittedName>
        <fullName evidence="3">Uncharacterized protein LOC116305998</fullName>
    </submittedName>
</protein>
<sequence length="264" mass="30596">MCMAYDKLISEMNMLRWSLHTFSSESNCSKFKMMNIAEMPNLQQAFLNGQKYLENRSTIVLGISPGNPHYYKTETLERLFSLAESNSDKVLLFMPDKISEHNYKAVGSKNPEKSARVKANRLRNKCKEVMKQMGCEERKYSYVKWVEEVESCPAYTKAFQNIKDLCQRNDEFRCDIQESTEAALISMKNGRENASGPTDTPAIDLEEGVKYLLKELAFFDVLPKIHRNCEEFVFVYHRPWPVLEKYCCGFYDGIVKPSLGYVVF</sequence>
<proteinExistence type="predicted"/>
<dbReference type="InterPro" id="IPR038622">
    <property type="entry name" value="CDPS_sf"/>
</dbReference>
<dbReference type="KEGG" id="aten:116305998"/>
<evidence type="ECO:0000313" key="2">
    <source>
        <dbReference type="Proteomes" id="UP000515163"/>
    </source>
</evidence>
<dbReference type="InterPro" id="IPR030903">
    <property type="entry name" value="CDPS"/>
</dbReference>
<dbReference type="GeneID" id="116305998"/>
<dbReference type="Gene3D" id="3.40.50.11710">
    <property type="entry name" value="Cyclodipeptide synthase"/>
    <property type="match status" value="1"/>
</dbReference>
<dbReference type="OrthoDB" id="5983473at2759"/>
<accession>A0A6P8J2J2</accession>
<evidence type="ECO:0000313" key="3">
    <source>
        <dbReference type="RefSeq" id="XP_031571880.1"/>
    </source>
</evidence>
<gene>
    <name evidence="3" type="primary">LOC116305998</name>
</gene>
<keyword evidence="2" id="KW-1185">Reference proteome</keyword>